<evidence type="ECO:0000313" key="3">
    <source>
        <dbReference type="Proteomes" id="UP000230390"/>
    </source>
</evidence>
<gene>
    <name evidence="2" type="ORF">CR105_01675</name>
</gene>
<dbReference type="PANTHER" id="PTHR33303">
    <property type="entry name" value="CYTOPLASMIC PROTEIN-RELATED"/>
    <property type="match status" value="1"/>
</dbReference>
<organism evidence="2 3">
    <name type="scientific">Massilia eurypsychrophila</name>
    <dbReference type="NCBI Taxonomy" id="1485217"/>
    <lineage>
        <taxon>Bacteria</taxon>
        <taxon>Pseudomonadati</taxon>
        <taxon>Pseudomonadota</taxon>
        <taxon>Betaproteobacteria</taxon>
        <taxon>Burkholderiales</taxon>
        <taxon>Oxalobacteraceae</taxon>
        <taxon>Telluria group</taxon>
        <taxon>Massilia</taxon>
    </lineage>
</organism>
<evidence type="ECO:0000313" key="2">
    <source>
        <dbReference type="EMBL" id="PIL46887.1"/>
    </source>
</evidence>
<dbReference type="InterPro" id="IPR036291">
    <property type="entry name" value="NAD(P)-bd_dom_sf"/>
</dbReference>
<protein>
    <submittedName>
        <fullName evidence="2">CoA-binding protein</fullName>
    </submittedName>
</protein>
<comment type="caution">
    <text evidence="2">The sequence shown here is derived from an EMBL/GenBank/DDBJ whole genome shotgun (WGS) entry which is preliminary data.</text>
</comment>
<keyword evidence="3" id="KW-1185">Reference proteome</keyword>
<dbReference type="OrthoDB" id="9804695at2"/>
<dbReference type="SMART" id="SM00881">
    <property type="entry name" value="CoA_binding"/>
    <property type="match status" value="1"/>
</dbReference>
<dbReference type="Pfam" id="PF13380">
    <property type="entry name" value="CoA_binding_2"/>
    <property type="match status" value="1"/>
</dbReference>
<name>A0A2G8TLF9_9BURK</name>
<feature type="domain" description="CoA-binding" evidence="1">
    <location>
        <begin position="8"/>
        <end position="109"/>
    </location>
</feature>
<evidence type="ECO:0000259" key="1">
    <source>
        <dbReference type="SMART" id="SM00881"/>
    </source>
</evidence>
<sequence>MKTIRQILEDAHTIAVVGLSPKPERASHEVAAFLQGHGYRIVPVNPTCAGQQILGEPVYANLRDAATALGAEGLRIDVVDCFRKSEEIPEIARDAIAIRASCLWMQLGIENQVAADMSSAAGLDVVMNRCMKIEHAALDAATEQP</sequence>
<accession>A0A2G8TLF9</accession>
<proteinExistence type="predicted"/>
<dbReference type="InterPro" id="IPR003781">
    <property type="entry name" value="CoA-bd"/>
</dbReference>
<dbReference type="Proteomes" id="UP000230390">
    <property type="component" value="Unassembled WGS sequence"/>
</dbReference>
<dbReference type="EMBL" id="PDOC01000001">
    <property type="protein sequence ID" value="PIL46887.1"/>
    <property type="molecule type" value="Genomic_DNA"/>
</dbReference>
<dbReference type="SUPFAM" id="SSF51735">
    <property type="entry name" value="NAD(P)-binding Rossmann-fold domains"/>
    <property type="match status" value="1"/>
</dbReference>
<dbReference type="RefSeq" id="WP_099786690.1">
    <property type="nucleotide sequence ID" value="NZ_JBHLYV010000100.1"/>
</dbReference>
<dbReference type="PANTHER" id="PTHR33303:SF2">
    <property type="entry name" value="COA-BINDING DOMAIN-CONTAINING PROTEIN"/>
    <property type="match status" value="1"/>
</dbReference>
<dbReference type="Gene3D" id="3.40.50.720">
    <property type="entry name" value="NAD(P)-binding Rossmann-like Domain"/>
    <property type="match status" value="1"/>
</dbReference>
<dbReference type="AlphaFoldDB" id="A0A2G8TLF9"/>
<reference evidence="2 3" key="1">
    <citation type="submission" date="2017-10" db="EMBL/GenBank/DDBJ databases">
        <title>Massilia psychrophilum sp. nov., a novel purple-pigmented bacterium isolated from Tianshan glacier, Xinjiang Municipality, China.</title>
        <authorList>
            <person name="Wang H."/>
        </authorList>
    </citation>
    <scope>NUCLEOTIDE SEQUENCE [LARGE SCALE GENOMIC DNA]</scope>
    <source>
        <strain evidence="2 3">JCM 30074</strain>
    </source>
</reference>